<accession>A0A7W0CAD6</accession>
<dbReference type="Proteomes" id="UP000525298">
    <property type="component" value="Unassembled WGS sequence"/>
</dbReference>
<evidence type="ECO:0000313" key="1">
    <source>
        <dbReference type="EMBL" id="MBA2882106.1"/>
    </source>
</evidence>
<sequence>MYLYWRIQQDLNCLGEVIRFHNPAFANALHKWVRKNFNSIALAEDFYPDEGFQVRHGKQLCRN</sequence>
<reference evidence="1 2" key="1">
    <citation type="submission" date="2020-07" db="EMBL/GenBank/DDBJ databases">
        <title>Genomic Encyclopedia of Type Strains, Phase IV (KMG-IV): sequencing the most valuable type-strain genomes for metagenomic binning, comparative biology and taxonomic classification.</title>
        <authorList>
            <person name="Goeker M."/>
        </authorList>
    </citation>
    <scope>NUCLEOTIDE SEQUENCE [LARGE SCALE GENOMIC DNA]</scope>
    <source>
        <strain evidence="1 2">DSM 17721</strain>
    </source>
</reference>
<protein>
    <submittedName>
        <fullName evidence="1">Uncharacterized protein</fullName>
    </submittedName>
</protein>
<dbReference type="EMBL" id="JACDUS010000007">
    <property type="protein sequence ID" value="MBA2882106.1"/>
    <property type="molecule type" value="Genomic_DNA"/>
</dbReference>
<comment type="caution">
    <text evidence="1">The sequence shown here is derived from an EMBL/GenBank/DDBJ whole genome shotgun (WGS) entry which is preliminary data.</text>
</comment>
<proteinExistence type="predicted"/>
<organism evidence="1 2">
    <name type="scientific">Desulfosalsimonas propionicica</name>
    <dbReference type="NCBI Taxonomy" id="332175"/>
    <lineage>
        <taxon>Bacteria</taxon>
        <taxon>Pseudomonadati</taxon>
        <taxon>Thermodesulfobacteriota</taxon>
        <taxon>Desulfobacteria</taxon>
        <taxon>Desulfobacterales</taxon>
        <taxon>Desulfosalsimonadaceae</taxon>
        <taxon>Desulfosalsimonas</taxon>
    </lineage>
</organism>
<dbReference type="RefSeq" id="WP_181551761.1">
    <property type="nucleotide sequence ID" value="NZ_JACDUS010000007.1"/>
</dbReference>
<dbReference type="AlphaFoldDB" id="A0A7W0CAD6"/>
<gene>
    <name evidence="1" type="ORF">HNR65_002447</name>
</gene>
<evidence type="ECO:0000313" key="2">
    <source>
        <dbReference type="Proteomes" id="UP000525298"/>
    </source>
</evidence>
<keyword evidence="2" id="KW-1185">Reference proteome</keyword>
<name>A0A7W0CAD6_9BACT</name>